<dbReference type="InterPro" id="IPR051908">
    <property type="entry name" value="Ribosomal_N-acetyltransferase"/>
</dbReference>
<sequence>MDYSLKKREQKYRPRPFPERIVHTGASVVLEPLSVAHVDDLWVAASGSDSSFDYLRYGPFPTVEALRKNVEELSARDHQPFWAVRDTDSKTVRGWLSLCDIYPEDAAIEIGSIWFSPQMQRSRCSTEAVFLLMRHAMDDLDYQRLVWRCCVHNLPSFRAAQRYGFVHEGV</sequence>
<dbReference type="Gene3D" id="3.40.630.30">
    <property type="match status" value="1"/>
</dbReference>
<dbReference type="GO" id="GO:0008999">
    <property type="term" value="F:protein-N-terminal-alanine acetyltransferase activity"/>
    <property type="evidence" value="ECO:0007669"/>
    <property type="project" value="TreeGrafter"/>
</dbReference>
<evidence type="ECO:0000313" key="3">
    <source>
        <dbReference type="Proteomes" id="UP001229486"/>
    </source>
</evidence>
<name>A0AB73IP86_9BURK</name>
<evidence type="ECO:0000259" key="1">
    <source>
        <dbReference type="Pfam" id="PF13302"/>
    </source>
</evidence>
<dbReference type="Pfam" id="PF13302">
    <property type="entry name" value="Acetyltransf_3"/>
    <property type="match status" value="1"/>
</dbReference>
<dbReference type="InterPro" id="IPR016181">
    <property type="entry name" value="Acyl_CoA_acyltransferase"/>
</dbReference>
<dbReference type="SUPFAM" id="SSF55729">
    <property type="entry name" value="Acyl-CoA N-acyltransferases (Nat)"/>
    <property type="match status" value="1"/>
</dbReference>
<gene>
    <name evidence="2" type="ORF">J2793_006966</name>
</gene>
<dbReference type="PANTHER" id="PTHR43441">
    <property type="entry name" value="RIBOSOMAL-PROTEIN-SERINE ACETYLTRANSFERASE"/>
    <property type="match status" value="1"/>
</dbReference>
<evidence type="ECO:0000313" key="2">
    <source>
        <dbReference type="EMBL" id="MDP9651491.1"/>
    </source>
</evidence>
<dbReference type="GO" id="GO:1990189">
    <property type="term" value="F:protein N-terminal-serine acetyltransferase activity"/>
    <property type="evidence" value="ECO:0007669"/>
    <property type="project" value="TreeGrafter"/>
</dbReference>
<organism evidence="2 3">
    <name type="scientific">Paraburkholderia caledonica</name>
    <dbReference type="NCBI Taxonomy" id="134536"/>
    <lineage>
        <taxon>Bacteria</taxon>
        <taxon>Pseudomonadati</taxon>
        <taxon>Pseudomonadota</taxon>
        <taxon>Betaproteobacteria</taxon>
        <taxon>Burkholderiales</taxon>
        <taxon>Burkholderiaceae</taxon>
        <taxon>Paraburkholderia</taxon>
    </lineage>
</organism>
<reference evidence="2" key="1">
    <citation type="submission" date="2023-07" db="EMBL/GenBank/DDBJ databases">
        <title>Sorghum-associated microbial communities from plants grown in Nebraska, USA.</title>
        <authorList>
            <person name="Schachtman D."/>
        </authorList>
    </citation>
    <scope>NUCLEOTIDE SEQUENCE</scope>
    <source>
        <strain evidence="2">DS1061</strain>
    </source>
</reference>
<dbReference type="Proteomes" id="UP001229486">
    <property type="component" value="Unassembled WGS sequence"/>
</dbReference>
<protein>
    <submittedName>
        <fullName evidence="2">RimJ/RimL family protein N-acetyltransferase</fullName>
    </submittedName>
</protein>
<accession>A0AB73IP86</accession>
<dbReference type="AlphaFoldDB" id="A0AB73IP86"/>
<dbReference type="InterPro" id="IPR000182">
    <property type="entry name" value="GNAT_dom"/>
</dbReference>
<proteinExistence type="predicted"/>
<dbReference type="RefSeq" id="WP_392396089.1">
    <property type="nucleotide sequence ID" value="NZ_JAURTK010000021.1"/>
</dbReference>
<feature type="domain" description="N-acetyltransferase" evidence="1">
    <location>
        <begin position="28"/>
        <end position="166"/>
    </location>
</feature>
<dbReference type="PANTHER" id="PTHR43441:SF2">
    <property type="entry name" value="FAMILY ACETYLTRANSFERASE, PUTATIVE (AFU_ORTHOLOGUE AFUA_7G00850)-RELATED"/>
    <property type="match status" value="1"/>
</dbReference>
<comment type="caution">
    <text evidence="2">The sequence shown here is derived from an EMBL/GenBank/DDBJ whole genome shotgun (WGS) entry which is preliminary data.</text>
</comment>
<dbReference type="EMBL" id="JAURTK010000021">
    <property type="protein sequence ID" value="MDP9651491.1"/>
    <property type="molecule type" value="Genomic_DNA"/>
</dbReference>